<organism evidence="3 4">
    <name type="scientific">Mycetocola tolaasinivorans</name>
    <dbReference type="NCBI Taxonomy" id="76635"/>
    <lineage>
        <taxon>Bacteria</taxon>
        <taxon>Bacillati</taxon>
        <taxon>Actinomycetota</taxon>
        <taxon>Actinomycetes</taxon>
        <taxon>Micrococcales</taxon>
        <taxon>Microbacteriaceae</taxon>
        <taxon>Mycetocola</taxon>
    </lineage>
</organism>
<dbReference type="SUPFAM" id="SSF51905">
    <property type="entry name" value="FAD/NAD(P)-binding domain"/>
    <property type="match status" value="1"/>
</dbReference>
<feature type="region of interest" description="Disordered" evidence="1">
    <location>
        <begin position="393"/>
        <end position="434"/>
    </location>
</feature>
<protein>
    <submittedName>
        <fullName evidence="3">Adenylate cyclase</fullName>
    </submittedName>
</protein>
<evidence type="ECO:0000313" key="3">
    <source>
        <dbReference type="EMBL" id="RLP74998.1"/>
    </source>
</evidence>
<reference evidence="3 4" key="1">
    <citation type="submission" date="2018-10" db="EMBL/GenBank/DDBJ databases">
        <authorList>
            <person name="Li J."/>
        </authorList>
    </citation>
    <scope>NUCLEOTIDE SEQUENCE [LARGE SCALE GENOMIC DNA]</scope>
    <source>
        <strain evidence="3 4">IF 016277</strain>
    </source>
</reference>
<keyword evidence="4" id="KW-1185">Reference proteome</keyword>
<evidence type="ECO:0000313" key="4">
    <source>
        <dbReference type="Proteomes" id="UP000272503"/>
    </source>
</evidence>
<dbReference type="InterPro" id="IPR036188">
    <property type="entry name" value="FAD/NAD-bd_sf"/>
</dbReference>
<evidence type="ECO:0000259" key="2">
    <source>
        <dbReference type="Pfam" id="PF13454"/>
    </source>
</evidence>
<dbReference type="InterPro" id="IPR038732">
    <property type="entry name" value="HpyO/CreE_NAD-binding"/>
</dbReference>
<comment type="caution">
    <text evidence="3">The sequence shown here is derived from an EMBL/GenBank/DDBJ whole genome shotgun (WGS) entry which is preliminary data.</text>
</comment>
<dbReference type="RefSeq" id="WP_121649002.1">
    <property type="nucleotide sequence ID" value="NZ_RCUX01000008.1"/>
</dbReference>
<dbReference type="Proteomes" id="UP000272503">
    <property type="component" value="Unassembled WGS sequence"/>
</dbReference>
<name>A0A3L7A4Y3_9MICO</name>
<dbReference type="Pfam" id="PF13454">
    <property type="entry name" value="NAD_binding_9"/>
    <property type="match status" value="1"/>
</dbReference>
<dbReference type="InterPro" id="IPR052189">
    <property type="entry name" value="L-asp_N-monooxygenase_NS-form"/>
</dbReference>
<proteinExistence type="predicted"/>
<evidence type="ECO:0000256" key="1">
    <source>
        <dbReference type="SAM" id="MobiDB-lite"/>
    </source>
</evidence>
<dbReference type="EMBL" id="RCUX01000008">
    <property type="protein sequence ID" value="RLP74998.1"/>
    <property type="molecule type" value="Genomic_DNA"/>
</dbReference>
<feature type="compositionally biased region" description="Low complexity" evidence="1">
    <location>
        <begin position="393"/>
        <end position="423"/>
    </location>
</feature>
<dbReference type="PANTHER" id="PTHR40254">
    <property type="entry name" value="BLR0577 PROTEIN"/>
    <property type="match status" value="1"/>
</dbReference>
<feature type="domain" description="FAD-dependent urate hydroxylase HpyO/Asp monooxygenase CreE-like FAD/NAD(P)-binding" evidence="2">
    <location>
        <begin position="17"/>
        <end position="206"/>
    </location>
</feature>
<accession>A0A3L7A4Y3</accession>
<dbReference type="OrthoDB" id="3653265at2"/>
<sequence length="740" mass="79255">MSDPITSSPSSPAVSIAVIGAGPRAVGVIERIAANLDELWTPGTPLEVHLIDPHPAGPGRIWRFAQSPLLKLNSMAADVTMFTDETSTIEGPVRPGPALVEWAARVSAGEITLPAAGPGGAAGLDDALWREVRALGPASFPTRRLQSLYLRWFFEGALAELGVDVSVREHRARALDVEDTADTRQRVRLDDGSELTADLVLYSLGHTGVTAEPAHARLADFAARHDRYYLPPAFTADADTRPIAAGERVLVRGFGLAAVDLIVLLTEGRGGEFVRSEDGGSLTYVPSGEEPKIVVGSRRGVPYHSKIGSAIVGEAPAPRFLTPAIAAELEAHSESLDFGRDIWPLIAKDMLWGYYRELFTGHADRVSGSWQDFARAYEGIDPRAVILAGPSAGAAEKTGTATGTAADATAGTRASTTAGRTSGHPVPRGTDPAEEARLRAEARALTELIESRVPHEIDRLFLPELDRPLADARFDTAEDLQAAVRAYIRRDLTLRTRPEHSATLGLFLSILTSMFVFAELVASPKWTANSRVSDIHGWWQGYFSFIASGPPAHRLEELLALSEAGIVDFLGGEIWVDTDEVGGVFRAGSANHQRIVTATALVDARLPDTSIARSDSEILLNLLGSGHGIEEIARDPEAPPGNIGGVNTTIQSAATGRLTVRAADRRVVRSSGTPSERRYAIGPYTNSPFVGAFSRPRTNAVAFRENDRVARALLAHAAEIARVRSEVFEPELIGTAAESR</sequence>
<dbReference type="AlphaFoldDB" id="A0A3L7A4Y3"/>
<dbReference type="PANTHER" id="PTHR40254:SF1">
    <property type="entry name" value="BLR0577 PROTEIN"/>
    <property type="match status" value="1"/>
</dbReference>
<gene>
    <name evidence="3" type="ORF">D9V32_11265</name>
</gene>